<protein>
    <submittedName>
        <fullName evidence="3">Sugar phosphate isomerase/epimerase</fullName>
    </submittedName>
</protein>
<dbReference type="InterPro" id="IPR050417">
    <property type="entry name" value="Sugar_Epim/Isomerase"/>
</dbReference>
<name>A0A926DSQ8_9FIRM</name>
<dbReference type="GO" id="GO:0008903">
    <property type="term" value="F:hydroxypyruvate isomerase activity"/>
    <property type="evidence" value="ECO:0007669"/>
    <property type="project" value="TreeGrafter"/>
</dbReference>
<evidence type="ECO:0000313" key="4">
    <source>
        <dbReference type="Proteomes" id="UP000657006"/>
    </source>
</evidence>
<evidence type="ECO:0000259" key="2">
    <source>
        <dbReference type="Pfam" id="PF01261"/>
    </source>
</evidence>
<sequence length="275" mass="30101">MVRLGCCLPGGSFMPQGEEQIPASTESVLLEGTQIIAEAGYSYSEICAGLLCELSEEEVARLAQAHGAGKLPLEVCNSFIPGDLPILEPGKQEALRRYTETVIARASRLGIDTIVFGSGKARRIPEGMSREEGIAGIHNFLRMCNAFGEQYDVTIAIEPLNRRECNVLNTVAEGAEMVHALQLSKVRLLADAFHMYCEAEDFSVLQREREILVHIHVAEPPDRVYPGRDGGEYLMGFAQALQSSGYCGRVSVECGFTDFNSEIMSARAFLEEAFS</sequence>
<keyword evidence="1 3" id="KW-0413">Isomerase</keyword>
<dbReference type="EMBL" id="JACRSQ010000025">
    <property type="protein sequence ID" value="MBC8544583.1"/>
    <property type="molecule type" value="Genomic_DNA"/>
</dbReference>
<dbReference type="Proteomes" id="UP000657006">
    <property type="component" value="Unassembled WGS sequence"/>
</dbReference>
<dbReference type="Pfam" id="PF01261">
    <property type="entry name" value="AP_endonuc_2"/>
    <property type="match status" value="1"/>
</dbReference>
<feature type="domain" description="Xylose isomerase-like TIM barrel" evidence="2">
    <location>
        <begin position="35"/>
        <end position="254"/>
    </location>
</feature>
<proteinExistence type="predicted"/>
<comment type="caution">
    <text evidence="3">The sequence shown here is derived from an EMBL/GenBank/DDBJ whole genome shotgun (WGS) entry which is preliminary data.</text>
</comment>
<accession>A0A926DSQ8</accession>
<dbReference type="GO" id="GO:0046487">
    <property type="term" value="P:glyoxylate metabolic process"/>
    <property type="evidence" value="ECO:0007669"/>
    <property type="project" value="TreeGrafter"/>
</dbReference>
<dbReference type="RefSeq" id="WP_177719492.1">
    <property type="nucleotide sequence ID" value="NZ_JACRSQ010000025.1"/>
</dbReference>
<gene>
    <name evidence="3" type="ORF">H8730_13630</name>
</gene>
<dbReference type="AlphaFoldDB" id="A0A926DSQ8"/>
<dbReference type="PANTHER" id="PTHR43489:SF6">
    <property type="entry name" value="HYDROXYPYRUVATE ISOMERASE-RELATED"/>
    <property type="match status" value="1"/>
</dbReference>
<dbReference type="SUPFAM" id="SSF51658">
    <property type="entry name" value="Xylose isomerase-like"/>
    <property type="match status" value="1"/>
</dbReference>
<evidence type="ECO:0000256" key="1">
    <source>
        <dbReference type="ARBA" id="ARBA00023235"/>
    </source>
</evidence>
<keyword evidence="4" id="KW-1185">Reference proteome</keyword>
<dbReference type="Gene3D" id="3.20.20.150">
    <property type="entry name" value="Divalent-metal-dependent TIM barrel enzymes"/>
    <property type="match status" value="1"/>
</dbReference>
<reference evidence="3" key="1">
    <citation type="submission" date="2020-08" db="EMBL/GenBank/DDBJ databases">
        <title>Genome public.</title>
        <authorList>
            <person name="Liu C."/>
            <person name="Sun Q."/>
        </authorList>
    </citation>
    <scope>NUCLEOTIDE SEQUENCE</scope>
    <source>
        <strain evidence="3">NSJ-32</strain>
    </source>
</reference>
<dbReference type="InterPro" id="IPR036237">
    <property type="entry name" value="Xyl_isomerase-like_sf"/>
</dbReference>
<dbReference type="PANTHER" id="PTHR43489">
    <property type="entry name" value="ISOMERASE"/>
    <property type="match status" value="1"/>
</dbReference>
<evidence type="ECO:0000313" key="3">
    <source>
        <dbReference type="EMBL" id="MBC8544583.1"/>
    </source>
</evidence>
<organism evidence="3 4">
    <name type="scientific">Bianquea renquensis</name>
    <dbReference type="NCBI Taxonomy" id="2763661"/>
    <lineage>
        <taxon>Bacteria</taxon>
        <taxon>Bacillati</taxon>
        <taxon>Bacillota</taxon>
        <taxon>Clostridia</taxon>
        <taxon>Eubacteriales</taxon>
        <taxon>Bianqueaceae</taxon>
        <taxon>Bianquea</taxon>
    </lineage>
</organism>
<dbReference type="InterPro" id="IPR013022">
    <property type="entry name" value="Xyl_isomerase-like_TIM-brl"/>
</dbReference>